<dbReference type="AlphaFoldDB" id="A0A329E755"/>
<dbReference type="InterPro" id="IPR000847">
    <property type="entry name" value="LysR_HTH_N"/>
</dbReference>
<dbReference type="Pfam" id="PF00126">
    <property type="entry name" value="HTH_1"/>
    <property type="match status" value="1"/>
</dbReference>
<feature type="domain" description="HTH lysR-type" evidence="5">
    <location>
        <begin position="4"/>
        <end position="61"/>
    </location>
</feature>
<evidence type="ECO:0000256" key="1">
    <source>
        <dbReference type="ARBA" id="ARBA00009437"/>
    </source>
</evidence>
<dbReference type="PROSITE" id="PS50931">
    <property type="entry name" value="HTH_LYSR"/>
    <property type="match status" value="1"/>
</dbReference>
<dbReference type="Gene3D" id="1.10.10.10">
    <property type="entry name" value="Winged helix-like DNA-binding domain superfamily/Winged helix DNA-binding domain"/>
    <property type="match status" value="1"/>
</dbReference>
<keyword evidence="4" id="KW-0804">Transcription</keyword>
<dbReference type="Pfam" id="PF03466">
    <property type="entry name" value="LysR_substrate"/>
    <property type="match status" value="1"/>
</dbReference>
<keyword evidence="2" id="KW-0805">Transcription regulation</keyword>
<dbReference type="RefSeq" id="WP_102969794.1">
    <property type="nucleotide sequence ID" value="NZ_POSM01000059.1"/>
</dbReference>
<dbReference type="EMBL" id="POSM01000059">
    <property type="protein sequence ID" value="PNH96129.1"/>
    <property type="molecule type" value="Genomic_DNA"/>
</dbReference>
<dbReference type="InterPro" id="IPR036390">
    <property type="entry name" value="WH_DNA-bd_sf"/>
</dbReference>
<dbReference type="SUPFAM" id="SSF53850">
    <property type="entry name" value="Periplasmic binding protein-like II"/>
    <property type="match status" value="1"/>
</dbReference>
<dbReference type="PANTHER" id="PTHR30118:SF15">
    <property type="entry name" value="TRANSCRIPTIONAL REGULATORY PROTEIN"/>
    <property type="match status" value="1"/>
</dbReference>
<dbReference type="SUPFAM" id="SSF46785">
    <property type="entry name" value="Winged helix' DNA-binding domain"/>
    <property type="match status" value="1"/>
</dbReference>
<evidence type="ECO:0000313" key="7">
    <source>
        <dbReference type="EMBL" id="RAS62080.1"/>
    </source>
</evidence>
<organism evidence="7 9">
    <name type="scientific">Vibrio diazotrophicus</name>
    <dbReference type="NCBI Taxonomy" id="685"/>
    <lineage>
        <taxon>Bacteria</taxon>
        <taxon>Pseudomonadati</taxon>
        <taxon>Pseudomonadota</taxon>
        <taxon>Gammaproteobacteria</taxon>
        <taxon>Vibrionales</taxon>
        <taxon>Vibrionaceae</taxon>
        <taxon>Vibrio</taxon>
    </lineage>
</organism>
<dbReference type="InterPro" id="IPR005119">
    <property type="entry name" value="LysR_subst-bd"/>
</dbReference>
<protein>
    <submittedName>
        <fullName evidence="7">DNA-binding transcriptional LysR family regulator</fullName>
    </submittedName>
    <submittedName>
        <fullName evidence="6">LysR family transcriptional regulator</fullName>
    </submittedName>
</protein>
<keyword evidence="8" id="KW-1185">Reference proteome</keyword>
<dbReference type="EMBL" id="QLTR01000015">
    <property type="protein sequence ID" value="RAS62080.1"/>
    <property type="molecule type" value="Genomic_DNA"/>
</dbReference>
<comment type="caution">
    <text evidence="7">The sequence shown here is derived from an EMBL/GenBank/DDBJ whole genome shotgun (WGS) entry which is preliminary data.</text>
</comment>
<evidence type="ECO:0000313" key="9">
    <source>
        <dbReference type="Proteomes" id="UP000248729"/>
    </source>
</evidence>
<sequence>MINFDYNLLKVLSVLLETQNTTTTADKLTTSQPAISRSLKRLRELFADDLLVRSGGQMTLTPRAENLKTQLPEILGAINELVDQPVRFDPSTETRNLNIAMNSSIGQWFAAPLAQHLSEKAPLINLTIEDWTETTTRKIDAGEIQFGINYFPMELPKHFVQRKGGRDHFGIVCSKKHPLANKVISLDDFTYYPFAVHIIKDWNEKEQHISRLLRPFNVEPRIQLRTTHLSVILDAIGKRDLLFPCSTHLIDQLDDRYTSIQMHESLPILEGHFGYVYGVKWRNELITQWLEETINTLMLSLGIQAN</sequence>
<evidence type="ECO:0000259" key="5">
    <source>
        <dbReference type="PROSITE" id="PS50931"/>
    </source>
</evidence>
<dbReference type="PANTHER" id="PTHR30118">
    <property type="entry name" value="HTH-TYPE TRANSCRIPTIONAL REGULATOR LEUO-RELATED"/>
    <property type="match status" value="1"/>
</dbReference>
<proteinExistence type="inferred from homology"/>
<evidence type="ECO:0000256" key="2">
    <source>
        <dbReference type="ARBA" id="ARBA00023015"/>
    </source>
</evidence>
<dbReference type="GO" id="GO:0003677">
    <property type="term" value="F:DNA binding"/>
    <property type="evidence" value="ECO:0007669"/>
    <property type="project" value="UniProtKB-KW"/>
</dbReference>
<evidence type="ECO:0000313" key="8">
    <source>
        <dbReference type="Proteomes" id="UP000236547"/>
    </source>
</evidence>
<dbReference type="InterPro" id="IPR036388">
    <property type="entry name" value="WH-like_DNA-bd_sf"/>
</dbReference>
<keyword evidence="3 7" id="KW-0238">DNA-binding</keyword>
<gene>
    <name evidence="6" type="ORF">C1O25_21970</name>
    <name evidence="7" type="ORF">DET48_1159</name>
</gene>
<dbReference type="GO" id="GO:0003700">
    <property type="term" value="F:DNA-binding transcription factor activity"/>
    <property type="evidence" value="ECO:0007669"/>
    <property type="project" value="InterPro"/>
</dbReference>
<dbReference type="Proteomes" id="UP000248729">
    <property type="component" value="Unassembled WGS sequence"/>
</dbReference>
<dbReference type="InterPro" id="IPR050389">
    <property type="entry name" value="LysR-type_TF"/>
</dbReference>
<accession>A0A329E755</accession>
<evidence type="ECO:0000256" key="4">
    <source>
        <dbReference type="ARBA" id="ARBA00023163"/>
    </source>
</evidence>
<comment type="similarity">
    <text evidence="1">Belongs to the LysR transcriptional regulatory family.</text>
</comment>
<dbReference type="Proteomes" id="UP000236547">
    <property type="component" value="Unassembled WGS sequence"/>
</dbReference>
<dbReference type="Gene3D" id="3.40.190.10">
    <property type="entry name" value="Periplasmic binding protein-like II"/>
    <property type="match status" value="2"/>
</dbReference>
<evidence type="ECO:0000313" key="6">
    <source>
        <dbReference type="EMBL" id="PNH96129.1"/>
    </source>
</evidence>
<evidence type="ECO:0000256" key="3">
    <source>
        <dbReference type="ARBA" id="ARBA00023125"/>
    </source>
</evidence>
<name>A0A329E755_VIBDI</name>
<reference evidence="6 8" key="1">
    <citation type="submission" date="2018-01" db="EMBL/GenBank/DDBJ databases">
        <title>Draft genome sequences of six Vibrio diazotrophicus strains isolated from deep-sea sediments of the Baltic Sea.</title>
        <authorList>
            <person name="Castillo D."/>
            <person name="Vandieken V."/>
            <person name="Chiang O."/>
            <person name="Middelboe M."/>
        </authorList>
    </citation>
    <scope>NUCLEOTIDE SEQUENCE [LARGE SCALE GENOMIC DNA]</scope>
    <source>
        <strain evidence="6 8">65.10M</strain>
    </source>
</reference>
<reference evidence="7 9" key="2">
    <citation type="submission" date="2018-06" db="EMBL/GenBank/DDBJ databases">
        <title>Freshwater and sediment microbial communities from various areas in North America, analyzing microbe dynamics in response to fracking.</title>
        <authorList>
            <person name="Lamendella R."/>
        </authorList>
    </citation>
    <scope>NUCLEOTIDE SEQUENCE [LARGE SCALE GENOMIC DNA]</scope>
    <source>
        <strain evidence="7 9">99A</strain>
    </source>
</reference>